<dbReference type="InterPro" id="IPR005174">
    <property type="entry name" value="KIB1-4_b-propeller"/>
</dbReference>
<dbReference type="RefSeq" id="XP_056688836.1">
    <property type="nucleotide sequence ID" value="XM_056832858.1"/>
</dbReference>
<evidence type="ECO:0000313" key="2">
    <source>
        <dbReference type="Proteomes" id="UP000813463"/>
    </source>
</evidence>
<sequence>MADWGNIPKDLVTKISKHMKLLEDFEVFGHVCSCWRSAVNEAKFHAKNTQTQSSTLSRMPWLMLPEKDETSNQRRFYSFYNKQVRHVSLPQPNHHNKRLLSSRGWLMSVTYMNLKGYFNLCLINPLTGAVIKLPQVNRIHYPICQIKHFEKFILSANPSTTTDFTIGLIINVTRMNFDLSYSTICFWRNHNEEWKPLDVDFISFDMTCYRGVFYAVTVTAPSIQIWRLNVDNSGHPQELVIQIESHRDLIPKSFDYYKYVVNYYLVESGDRLLLVCRVRTLAETKSFQVFEIDVDKREFKKVDCLYDVAIFIGTHSSFSTEVSIDHGCKPNSIYFTDDYMIKGTNCWYKIKLDIMGKDMGVYNLADGTIDRCYNGPSHCSKYAPFTWFEVPTS</sequence>
<dbReference type="Pfam" id="PF03478">
    <property type="entry name" value="Beta-prop_KIB1-4"/>
    <property type="match status" value="1"/>
</dbReference>
<dbReference type="PANTHER" id="PTHR44259">
    <property type="entry name" value="OS07G0183000 PROTEIN-RELATED"/>
    <property type="match status" value="1"/>
</dbReference>
<reference evidence="3" key="2">
    <citation type="submission" date="2025-08" db="UniProtKB">
        <authorList>
            <consortium name="RefSeq"/>
        </authorList>
    </citation>
    <scope>IDENTIFICATION</scope>
    <source>
        <tissue evidence="3">Leaf</tissue>
    </source>
</reference>
<accession>A0ABM3QZQ7</accession>
<dbReference type="PANTHER" id="PTHR44259:SF107">
    <property type="entry name" value="F-BOX PROTEIN SKIP23-LIKE"/>
    <property type="match status" value="1"/>
</dbReference>
<reference evidence="2" key="1">
    <citation type="journal article" date="2021" name="Nat. Commun.">
        <title>Genomic analyses provide insights into spinach domestication and the genetic basis of agronomic traits.</title>
        <authorList>
            <person name="Cai X."/>
            <person name="Sun X."/>
            <person name="Xu C."/>
            <person name="Sun H."/>
            <person name="Wang X."/>
            <person name="Ge C."/>
            <person name="Zhang Z."/>
            <person name="Wang Q."/>
            <person name="Fei Z."/>
            <person name="Jiao C."/>
            <person name="Wang Q."/>
        </authorList>
    </citation>
    <scope>NUCLEOTIDE SEQUENCE [LARGE SCALE GENOMIC DNA]</scope>
    <source>
        <strain evidence="2">cv. Varoflay</strain>
    </source>
</reference>
<proteinExistence type="predicted"/>
<organism evidence="2 3">
    <name type="scientific">Spinacia oleracea</name>
    <name type="common">Spinach</name>
    <dbReference type="NCBI Taxonomy" id="3562"/>
    <lineage>
        <taxon>Eukaryota</taxon>
        <taxon>Viridiplantae</taxon>
        <taxon>Streptophyta</taxon>
        <taxon>Embryophyta</taxon>
        <taxon>Tracheophyta</taxon>
        <taxon>Spermatophyta</taxon>
        <taxon>Magnoliopsida</taxon>
        <taxon>eudicotyledons</taxon>
        <taxon>Gunneridae</taxon>
        <taxon>Pentapetalae</taxon>
        <taxon>Caryophyllales</taxon>
        <taxon>Chenopodiaceae</taxon>
        <taxon>Chenopodioideae</taxon>
        <taxon>Anserineae</taxon>
        <taxon>Spinacia</taxon>
    </lineage>
</organism>
<name>A0ABM3QZQ7_SPIOL</name>
<protein>
    <submittedName>
        <fullName evidence="3">F-box protein At1g65770</fullName>
    </submittedName>
</protein>
<gene>
    <name evidence="3" type="primary">LOC130463661</name>
</gene>
<dbReference type="Proteomes" id="UP000813463">
    <property type="component" value="Chromosome 6"/>
</dbReference>
<dbReference type="GeneID" id="130463661"/>
<dbReference type="InterPro" id="IPR050942">
    <property type="entry name" value="F-box_BR-signaling"/>
</dbReference>
<keyword evidence="2" id="KW-1185">Reference proteome</keyword>
<feature type="domain" description="KIB1-4 beta-propeller" evidence="1">
    <location>
        <begin position="76"/>
        <end position="363"/>
    </location>
</feature>
<evidence type="ECO:0000313" key="3">
    <source>
        <dbReference type="RefSeq" id="XP_056688836.1"/>
    </source>
</evidence>
<evidence type="ECO:0000259" key="1">
    <source>
        <dbReference type="Pfam" id="PF03478"/>
    </source>
</evidence>